<accession>A0A8J2U376</accession>
<reference evidence="2" key="1">
    <citation type="journal article" date="2019" name="Int. J. Syst. Evol. Microbiol.">
        <title>The Global Catalogue of Microorganisms (GCM) 10K type strain sequencing project: providing services to taxonomists for standard genome sequencing and annotation.</title>
        <authorList>
            <consortium name="The Broad Institute Genomics Platform"/>
            <consortium name="The Broad Institute Genome Sequencing Center for Infectious Disease"/>
            <person name="Wu L."/>
            <person name="Ma J."/>
        </authorList>
    </citation>
    <scope>NUCLEOTIDE SEQUENCE [LARGE SCALE GENOMIC DNA]</scope>
    <source>
        <strain evidence="2">CGMCC 1.10130</strain>
    </source>
</reference>
<dbReference type="SUPFAM" id="SSF53850">
    <property type="entry name" value="Periplasmic binding protein-like II"/>
    <property type="match status" value="1"/>
</dbReference>
<keyword evidence="2" id="KW-1185">Reference proteome</keyword>
<gene>
    <name evidence="1" type="ORF">GCM10011369_09280</name>
</gene>
<dbReference type="RefSeq" id="WP_087504794.1">
    <property type="nucleotide sequence ID" value="NZ_BMDX01000003.1"/>
</dbReference>
<dbReference type="AlphaFoldDB" id="A0A8J2U376"/>
<dbReference type="EMBL" id="BMDX01000003">
    <property type="protein sequence ID" value="GGA69770.1"/>
    <property type="molecule type" value="Genomic_DNA"/>
</dbReference>
<proteinExistence type="predicted"/>
<evidence type="ECO:0000313" key="2">
    <source>
        <dbReference type="Proteomes" id="UP000619743"/>
    </source>
</evidence>
<dbReference type="Proteomes" id="UP000619743">
    <property type="component" value="Unassembled WGS sequence"/>
</dbReference>
<protein>
    <recommendedName>
        <fullName evidence="3">Transporter substrate-binding domain-containing protein</fullName>
    </recommendedName>
</protein>
<dbReference type="OrthoDB" id="6383793at2"/>
<organism evidence="1 2">
    <name type="scientific">Neiella marina</name>
    <dbReference type="NCBI Taxonomy" id="508461"/>
    <lineage>
        <taxon>Bacteria</taxon>
        <taxon>Pseudomonadati</taxon>
        <taxon>Pseudomonadota</taxon>
        <taxon>Gammaproteobacteria</taxon>
        <taxon>Alteromonadales</taxon>
        <taxon>Echinimonadaceae</taxon>
        <taxon>Neiella</taxon>
    </lineage>
</organism>
<dbReference type="PROSITE" id="PS51257">
    <property type="entry name" value="PROKAR_LIPOPROTEIN"/>
    <property type="match status" value="1"/>
</dbReference>
<name>A0A8J2U376_9GAMM</name>
<comment type="caution">
    <text evidence="1">The sequence shown here is derived from an EMBL/GenBank/DDBJ whole genome shotgun (WGS) entry which is preliminary data.</text>
</comment>
<sequence length="304" mass="34262">MGWKQFVKDTRYLAVILLLVSTPSISVACELTITHPKLETRKSELVLSLLKLALSKTSTDVCYQPLPIFVTDGRKAALVNKGVLSVHWASAGFSADEYVEPVKQPIFMGLTGFRLFVIRQGEQSRFDNIYSIEPLKQLKVGQGAFWGDTQILKRAGFAVVTAAKNEALWKMLVTKRFDYMPLGAHEPWLDLAIREDMGLTVEQNILLVYPLVLYFYVAADQPELKALIEQGMKMAMADGSYQAKLYHSEIIQAMLAQANVLQRKQLYIDDAEQAKLLPDGYKMKLPDFLFNPPADLVTDEPRKD</sequence>
<evidence type="ECO:0000313" key="1">
    <source>
        <dbReference type="EMBL" id="GGA69770.1"/>
    </source>
</evidence>
<evidence type="ECO:0008006" key="3">
    <source>
        <dbReference type="Google" id="ProtNLM"/>
    </source>
</evidence>